<reference evidence="6" key="2">
    <citation type="submission" date="2020-09" db="EMBL/GenBank/DDBJ databases">
        <authorList>
            <person name="Sun Q."/>
            <person name="Zhou Y."/>
        </authorList>
    </citation>
    <scope>NUCLEOTIDE SEQUENCE</scope>
    <source>
        <strain evidence="6">CGMCC 1.16012</strain>
    </source>
</reference>
<feature type="transmembrane region" description="Helical" evidence="4">
    <location>
        <begin position="42"/>
        <end position="60"/>
    </location>
</feature>
<dbReference type="Gene3D" id="1.20.1250.20">
    <property type="entry name" value="MFS general substrate transporter like domains"/>
    <property type="match status" value="2"/>
</dbReference>
<feature type="transmembrane region" description="Helical" evidence="4">
    <location>
        <begin position="132"/>
        <end position="152"/>
    </location>
</feature>
<feature type="transmembrane region" description="Helical" evidence="4">
    <location>
        <begin position="289"/>
        <end position="312"/>
    </location>
</feature>
<comment type="caution">
    <text evidence="6">The sequence shown here is derived from an EMBL/GenBank/DDBJ whole genome shotgun (WGS) entry which is preliminary data.</text>
</comment>
<dbReference type="PROSITE" id="PS50850">
    <property type="entry name" value="MFS"/>
    <property type="match status" value="1"/>
</dbReference>
<sequence length="412" mass="43973">MRMLIAFTALFMSTVLLQLSINATGPLDALSGVALGFTRGEIGLLGSAHFFGFFAGCWWAPRLMGSVGHARAFAAFTATGAISLLAHMMITDPIAWAVMRMATGLCIAGCATIIESWLQARTTNETRGRTTSVYLAVDMGGAMAAQLMISILTPATYVAYNLLAIICCAALLPLALTKVEQPLVPKLLRLRPMLAIRRSPLAAAGVAVAGLASAAFRMVGPLYGQEVGLQLDQIALFMAAFFLGGIVAQYPVGWLADRYDRRIVLIGLSGAAIASAVACVILPSLGATAIILGIAVFGLTTFPLYSISAAHAHDFAKTEERAELTAALMFLFAVGAIGSPLLAAKLIDWFGPNALFWMISTGHILLIIFGLSRMRVRPTLKKRTRFVYAPRTSFTIGRLMKATRERKTTPQA</sequence>
<keyword evidence="2 4" id="KW-1133">Transmembrane helix</keyword>
<dbReference type="Proteomes" id="UP000606730">
    <property type="component" value="Unassembled WGS sequence"/>
</dbReference>
<dbReference type="InterPro" id="IPR011701">
    <property type="entry name" value="MFS"/>
</dbReference>
<evidence type="ECO:0000256" key="1">
    <source>
        <dbReference type="ARBA" id="ARBA00022692"/>
    </source>
</evidence>
<dbReference type="InterPro" id="IPR047200">
    <property type="entry name" value="MFS_YcaD-like"/>
</dbReference>
<proteinExistence type="predicted"/>
<dbReference type="RefSeq" id="WP_095595564.1">
    <property type="nucleotide sequence ID" value="NZ_BMKN01000003.1"/>
</dbReference>
<gene>
    <name evidence="6" type="ORF">GCM10011517_29290</name>
</gene>
<evidence type="ECO:0000256" key="2">
    <source>
        <dbReference type="ARBA" id="ARBA00022989"/>
    </source>
</evidence>
<accession>A0A917EM90</accession>
<evidence type="ECO:0000313" key="7">
    <source>
        <dbReference type="Proteomes" id="UP000606730"/>
    </source>
</evidence>
<keyword evidence="3 4" id="KW-0472">Membrane</keyword>
<evidence type="ECO:0000259" key="5">
    <source>
        <dbReference type="PROSITE" id="PS50850"/>
    </source>
</evidence>
<feature type="domain" description="Major facilitator superfamily (MFS) profile" evidence="5">
    <location>
        <begin position="198"/>
        <end position="412"/>
    </location>
</feature>
<dbReference type="CDD" id="cd17477">
    <property type="entry name" value="MFS_YcaD_like"/>
    <property type="match status" value="1"/>
</dbReference>
<evidence type="ECO:0000313" key="6">
    <source>
        <dbReference type="EMBL" id="GGE59845.1"/>
    </source>
</evidence>
<feature type="transmembrane region" description="Helical" evidence="4">
    <location>
        <begin position="324"/>
        <end position="343"/>
    </location>
</feature>
<evidence type="ECO:0000256" key="3">
    <source>
        <dbReference type="ARBA" id="ARBA00023136"/>
    </source>
</evidence>
<feature type="transmembrane region" description="Helical" evidence="4">
    <location>
        <begin position="72"/>
        <end position="90"/>
    </location>
</feature>
<organism evidence="6 7">
    <name type="scientific">Actibacterium pelagium</name>
    <dbReference type="NCBI Taxonomy" id="2029103"/>
    <lineage>
        <taxon>Bacteria</taxon>
        <taxon>Pseudomonadati</taxon>
        <taxon>Pseudomonadota</taxon>
        <taxon>Alphaproteobacteria</taxon>
        <taxon>Rhodobacterales</taxon>
        <taxon>Roseobacteraceae</taxon>
        <taxon>Actibacterium</taxon>
    </lineage>
</organism>
<dbReference type="GO" id="GO:0005886">
    <property type="term" value="C:plasma membrane"/>
    <property type="evidence" value="ECO:0007669"/>
    <property type="project" value="TreeGrafter"/>
</dbReference>
<feature type="transmembrane region" description="Helical" evidence="4">
    <location>
        <begin position="158"/>
        <end position="179"/>
    </location>
</feature>
<dbReference type="EMBL" id="BMKN01000003">
    <property type="protein sequence ID" value="GGE59845.1"/>
    <property type="molecule type" value="Genomic_DNA"/>
</dbReference>
<dbReference type="SUPFAM" id="SSF103473">
    <property type="entry name" value="MFS general substrate transporter"/>
    <property type="match status" value="1"/>
</dbReference>
<dbReference type="InterPro" id="IPR020846">
    <property type="entry name" value="MFS_dom"/>
</dbReference>
<dbReference type="Pfam" id="PF07690">
    <property type="entry name" value="MFS_1"/>
    <property type="match status" value="1"/>
</dbReference>
<keyword evidence="1 4" id="KW-0812">Transmembrane</keyword>
<dbReference type="PANTHER" id="PTHR23521:SF3">
    <property type="entry name" value="MFS TRANSPORTER"/>
    <property type="match status" value="1"/>
</dbReference>
<keyword evidence="7" id="KW-1185">Reference proteome</keyword>
<feature type="transmembrane region" description="Helical" evidence="4">
    <location>
        <begin position="355"/>
        <end position="376"/>
    </location>
</feature>
<evidence type="ECO:0000256" key="4">
    <source>
        <dbReference type="SAM" id="Phobius"/>
    </source>
</evidence>
<dbReference type="PANTHER" id="PTHR23521">
    <property type="entry name" value="TRANSPORTER MFS SUPERFAMILY"/>
    <property type="match status" value="1"/>
</dbReference>
<feature type="transmembrane region" description="Helical" evidence="4">
    <location>
        <begin position="200"/>
        <end position="219"/>
    </location>
</feature>
<name>A0A917EM90_9RHOB</name>
<protein>
    <submittedName>
        <fullName evidence="6">MFS transporter</fullName>
    </submittedName>
</protein>
<dbReference type="AlphaFoldDB" id="A0A917EM90"/>
<feature type="transmembrane region" description="Helical" evidence="4">
    <location>
        <begin position="234"/>
        <end position="256"/>
    </location>
</feature>
<dbReference type="InterPro" id="IPR036259">
    <property type="entry name" value="MFS_trans_sf"/>
</dbReference>
<feature type="transmembrane region" description="Helical" evidence="4">
    <location>
        <begin position="96"/>
        <end position="120"/>
    </location>
</feature>
<dbReference type="GO" id="GO:0022857">
    <property type="term" value="F:transmembrane transporter activity"/>
    <property type="evidence" value="ECO:0007669"/>
    <property type="project" value="InterPro"/>
</dbReference>
<feature type="transmembrane region" description="Helical" evidence="4">
    <location>
        <begin position="263"/>
        <end position="283"/>
    </location>
</feature>
<reference evidence="6" key="1">
    <citation type="journal article" date="2014" name="Int. J. Syst. Evol. Microbiol.">
        <title>Complete genome sequence of Corynebacterium casei LMG S-19264T (=DSM 44701T), isolated from a smear-ripened cheese.</title>
        <authorList>
            <consortium name="US DOE Joint Genome Institute (JGI-PGF)"/>
            <person name="Walter F."/>
            <person name="Albersmeier A."/>
            <person name="Kalinowski J."/>
            <person name="Ruckert C."/>
        </authorList>
    </citation>
    <scope>NUCLEOTIDE SEQUENCE</scope>
    <source>
        <strain evidence="6">CGMCC 1.16012</strain>
    </source>
</reference>
<dbReference type="OrthoDB" id="9810614at2"/>